<evidence type="ECO:0000313" key="2">
    <source>
        <dbReference type="Proteomes" id="UP000619244"/>
    </source>
</evidence>
<name>A0A918P4T0_9ACTN</name>
<keyword evidence="2" id="KW-1185">Reference proteome</keyword>
<evidence type="ECO:0000313" key="1">
    <source>
        <dbReference type="EMBL" id="GGY20490.1"/>
    </source>
</evidence>
<sequence length="150" mass="17991">MYWGASPWWDERFPLPWPTRIDRLTGRTVSAIHREESRRHGEGLWPGATQTALRHYRAFLARPGRYLYLRRSRCPCEGCELQENVALVRDLLELVLSRLPPRARRDLAALVAELDEELWRRTLPDPFAYRQPWRTGGWWHWRIYDETSHL</sequence>
<reference evidence="1" key="2">
    <citation type="submission" date="2020-09" db="EMBL/GenBank/DDBJ databases">
        <authorList>
            <person name="Sun Q."/>
            <person name="Ohkuma M."/>
        </authorList>
    </citation>
    <scope>NUCLEOTIDE SEQUENCE</scope>
    <source>
        <strain evidence="1">JCM 4790</strain>
    </source>
</reference>
<dbReference type="EMBL" id="BMVU01000173">
    <property type="protein sequence ID" value="GGY20490.1"/>
    <property type="molecule type" value="Genomic_DNA"/>
</dbReference>
<organism evidence="1 2">
    <name type="scientific">Streptomyces minutiscleroticus</name>
    <dbReference type="NCBI Taxonomy" id="68238"/>
    <lineage>
        <taxon>Bacteria</taxon>
        <taxon>Bacillati</taxon>
        <taxon>Actinomycetota</taxon>
        <taxon>Actinomycetes</taxon>
        <taxon>Kitasatosporales</taxon>
        <taxon>Streptomycetaceae</taxon>
        <taxon>Streptomyces</taxon>
    </lineage>
</organism>
<accession>A0A918P4T0</accession>
<reference evidence="1" key="1">
    <citation type="journal article" date="2014" name="Int. J. Syst. Evol. Microbiol.">
        <title>Complete genome sequence of Corynebacterium casei LMG S-19264T (=DSM 44701T), isolated from a smear-ripened cheese.</title>
        <authorList>
            <consortium name="US DOE Joint Genome Institute (JGI-PGF)"/>
            <person name="Walter F."/>
            <person name="Albersmeier A."/>
            <person name="Kalinowski J."/>
            <person name="Ruckert C."/>
        </authorList>
    </citation>
    <scope>NUCLEOTIDE SEQUENCE</scope>
    <source>
        <strain evidence="1">JCM 4790</strain>
    </source>
</reference>
<dbReference type="Proteomes" id="UP000619244">
    <property type="component" value="Unassembled WGS sequence"/>
</dbReference>
<dbReference type="AlphaFoldDB" id="A0A918P4T0"/>
<proteinExistence type="predicted"/>
<gene>
    <name evidence="1" type="ORF">GCM10010358_83410</name>
</gene>
<comment type="caution">
    <text evidence="1">The sequence shown here is derived from an EMBL/GenBank/DDBJ whole genome shotgun (WGS) entry which is preliminary data.</text>
</comment>
<protein>
    <submittedName>
        <fullName evidence="1">Uncharacterized protein</fullName>
    </submittedName>
</protein>